<evidence type="ECO:0008006" key="3">
    <source>
        <dbReference type="Google" id="ProtNLM"/>
    </source>
</evidence>
<organism evidence="1 2">
    <name type="scientific">Liquorilactobacillus nagelii</name>
    <dbReference type="NCBI Taxonomy" id="82688"/>
    <lineage>
        <taxon>Bacteria</taxon>
        <taxon>Bacillati</taxon>
        <taxon>Bacillota</taxon>
        <taxon>Bacilli</taxon>
        <taxon>Lactobacillales</taxon>
        <taxon>Lactobacillaceae</taxon>
        <taxon>Liquorilactobacillus</taxon>
    </lineage>
</organism>
<dbReference type="Proteomes" id="UP000324497">
    <property type="component" value="Chromosome"/>
</dbReference>
<name>A0A3Q8CB80_9LACO</name>
<keyword evidence="2" id="KW-1185">Reference proteome</keyword>
<proteinExistence type="predicted"/>
<evidence type="ECO:0000313" key="1">
    <source>
        <dbReference type="EMBL" id="AUJ31506.1"/>
    </source>
</evidence>
<dbReference type="PANTHER" id="PTHR36455:SF1">
    <property type="entry name" value="BLR8292 PROTEIN"/>
    <property type="match status" value="1"/>
</dbReference>
<evidence type="ECO:0000313" key="2">
    <source>
        <dbReference type="Proteomes" id="UP000324497"/>
    </source>
</evidence>
<protein>
    <recommendedName>
        <fullName evidence="3">Transposase</fullName>
    </recommendedName>
</protein>
<dbReference type="InterPro" id="IPR008878">
    <property type="entry name" value="Transposase_IS66_Orf2"/>
</dbReference>
<gene>
    <name evidence="1" type="ORF">BSQ50_02380</name>
</gene>
<dbReference type="PANTHER" id="PTHR36455">
    <property type="match status" value="1"/>
</dbReference>
<dbReference type="NCBIfam" id="NF033819">
    <property type="entry name" value="IS66_TnpB"/>
    <property type="match status" value="1"/>
</dbReference>
<dbReference type="Pfam" id="PF05717">
    <property type="entry name" value="TnpB_IS66"/>
    <property type="match status" value="1"/>
</dbReference>
<dbReference type="AlphaFoldDB" id="A0A3Q8CB80"/>
<dbReference type="RefSeq" id="WP_057885729.1">
    <property type="nucleotide sequence ID" value="NZ_JAGPZD010000029.1"/>
</dbReference>
<dbReference type="EMBL" id="CP018180">
    <property type="protein sequence ID" value="AUJ31506.1"/>
    <property type="molecule type" value="Genomic_DNA"/>
</dbReference>
<dbReference type="KEGG" id="lng:BSQ50_02380"/>
<reference evidence="1 2" key="1">
    <citation type="submission" date="2016-11" db="EMBL/GenBank/DDBJ databases">
        <title>Interaction between Lactobacillus species and yeast in water kefir.</title>
        <authorList>
            <person name="Behr J."/>
            <person name="Xu D."/>
            <person name="Vogel R.F."/>
        </authorList>
    </citation>
    <scope>NUCLEOTIDE SEQUENCE [LARGE SCALE GENOMIC DNA]</scope>
    <source>
        <strain evidence="1 2">TMW 1.1827</strain>
    </source>
</reference>
<sequence>MFPNINEMKIYLVCGKTDLRKGIDGLAALVLENFDLDVYDNAIFLFCGTRADRFKALYWDKTGFVLYYKRIDNGHFQWPRKQNEVCNLRPSQLRRLLSGLAIEEKKTIKPGTKGILF</sequence>
<accession>A0A3Q8CB80</accession>